<evidence type="ECO:0000313" key="2">
    <source>
        <dbReference type="EMBL" id="PHH75858.1"/>
    </source>
</evidence>
<proteinExistence type="predicted"/>
<feature type="chain" id="PRO_5012858197" description="Ecp2 effector protein domain-containing protein" evidence="1">
    <location>
        <begin position="18"/>
        <end position="179"/>
    </location>
</feature>
<sequence>MRANIFSLLALVGASAASQWAGMERVPDGPYSGTIHPDGSTTMTSLESGTKYKLDLVQDTGDHAKRALEKRETSCWGYQLDHGGVDEGVAALKNWAGSNGQTLSSGATTSYIGYNRKGVYVYYCINVTHSQGNLDTKDIDYALRNMDSTCKPYEASYFWWPGSPELVGKCRSGTPICLG</sequence>
<accession>A0A2C5YCR8</accession>
<evidence type="ECO:0008006" key="4">
    <source>
        <dbReference type="Google" id="ProtNLM"/>
    </source>
</evidence>
<dbReference type="OrthoDB" id="3768082at2759"/>
<dbReference type="AlphaFoldDB" id="A0A2C5YCR8"/>
<keyword evidence="3" id="KW-1185">Reference proteome</keyword>
<reference evidence="2 3" key="1">
    <citation type="submission" date="2017-06" db="EMBL/GenBank/DDBJ databases">
        <title>Ant-infecting Ophiocordyceps genomes reveal a high diversity of potential behavioral manipulation genes and a possible major role for enterotoxins.</title>
        <authorList>
            <person name="De Bekker C."/>
            <person name="Evans H.C."/>
            <person name="Brachmann A."/>
            <person name="Hughes D.P."/>
        </authorList>
    </citation>
    <scope>NUCLEOTIDE SEQUENCE [LARGE SCALE GENOMIC DNA]</scope>
    <source>
        <strain evidence="2 3">1348a</strain>
    </source>
</reference>
<dbReference type="EMBL" id="NJEU01000348">
    <property type="protein sequence ID" value="PHH75858.1"/>
    <property type="molecule type" value="Genomic_DNA"/>
</dbReference>
<protein>
    <recommendedName>
        <fullName evidence="4">Ecp2 effector protein domain-containing protein</fullName>
    </recommendedName>
</protein>
<evidence type="ECO:0000313" key="3">
    <source>
        <dbReference type="Proteomes" id="UP000224854"/>
    </source>
</evidence>
<organism evidence="2 3">
    <name type="scientific">Ophiocordyceps australis</name>
    <dbReference type="NCBI Taxonomy" id="1399860"/>
    <lineage>
        <taxon>Eukaryota</taxon>
        <taxon>Fungi</taxon>
        <taxon>Dikarya</taxon>
        <taxon>Ascomycota</taxon>
        <taxon>Pezizomycotina</taxon>
        <taxon>Sordariomycetes</taxon>
        <taxon>Hypocreomycetidae</taxon>
        <taxon>Hypocreales</taxon>
        <taxon>Ophiocordycipitaceae</taxon>
        <taxon>Ophiocordyceps</taxon>
    </lineage>
</organism>
<keyword evidence="1" id="KW-0732">Signal</keyword>
<dbReference type="Proteomes" id="UP000224854">
    <property type="component" value="Unassembled WGS sequence"/>
</dbReference>
<name>A0A2C5YCR8_9HYPO</name>
<evidence type="ECO:0000256" key="1">
    <source>
        <dbReference type="SAM" id="SignalP"/>
    </source>
</evidence>
<feature type="signal peptide" evidence="1">
    <location>
        <begin position="1"/>
        <end position="17"/>
    </location>
</feature>
<comment type="caution">
    <text evidence="2">The sequence shown here is derived from an EMBL/GenBank/DDBJ whole genome shotgun (WGS) entry which is preliminary data.</text>
</comment>
<gene>
    <name evidence="2" type="ORF">CDD82_4232</name>
</gene>